<keyword evidence="3" id="KW-1185">Reference proteome</keyword>
<dbReference type="PROSITE" id="PS51257">
    <property type="entry name" value="PROKAR_LIPOPROTEIN"/>
    <property type="match status" value="1"/>
</dbReference>
<accession>A0A1G8L3T3</accession>
<dbReference type="EMBL" id="FNDN01000008">
    <property type="protein sequence ID" value="SDI50295.1"/>
    <property type="molecule type" value="Genomic_DNA"/>
</dbReference>
<protein>
    <submittedName>
        <fullName evidence="2">ABC-type nitrate/sulfonate/bicarbonate transport system, substrate-binding protein</fullName>
    </submittedName>
</protein>
<dbReference type="RefSeq" id="WP_072738515.1">
    <property type="nucleotide sequence ID" value="NZ_CP048813.1"/>
</dbReference>
<dbReference type="Gene3D" id="3.40.190.10">
    <property type="entry name" value="Periplasmic binding protein-like II"/>
    <property type="match status" value="1"/>
</dbReference>
<reference evidence="2 3" key="1">
    <citation type="submission" date="2016-10" db="EMBL/GenBank/DDBJ databases">
        <authorList>
            <person name="de Groot N.N."/>
        </authorList>
    </citation>
    <scope>NUCLEOTIDE SEQUENCE [LARGE SCALE GENOMIC DNA]</scope>
    <source>
        <strain evidence="2 3">DSM 44892</strain>
    </source>
</reference>
<feature type="chain" id="PRO_5038684194" evidence="1">
    <location>
        <begin position="30"/>
        <end position="394"/>
    </location>
</feature>
<dbReference type="SUPFAM" id="SSF53850">
    <property type="entry name" value="Periplasmic binding protein-like II"/>
    <property type="match status" value="1"/>
</dbReference>
<keyword evidence="1" id="KW-0732">Signal</keyword>
<dbReference type="AlphaFoldDB" id="A0A1G8L3T3"/>
<evidence type="ECO:0000313" key="2">
    <source>
        <dbReference type="EMBL" id="SDI50295.1"/>
    </source>
</evidence>
<organism evidence="2 3">
    <name type="scientific">Rhodococcus triatomae</name>
    <dbReference type="NCBI Taxonomy" id="300028"/>
    <lineage>
        <taxon>Bacteria</taxon>
        <taxon>Bacillati</taxon>
        <taxon>Actinomycetota</taxon>
        <taxon>Actinomycetes</taxon>
        <taxon>Mycobacteriales</taxon>
        <taxon>Nocardiaceae</taxon>
        <taxon>Rhodococcus</taxon>
    </lineage>
</organism>
<gene>
    <name evidence="2" type="ORF">SAMN05444695_10851</name>
</gene>
<proteinExistence type="predicted"/>
<name>A0A1G8L3T3_9NOCA</name>
<evidence type="ECO:0000256" key="1">
    <source>
        <dbReference type="SAM" id="SignalP"/>
    </source>
</evidence>
<dbReference type="Proteomes" id="UP000183263">
    <property type="component" value="Unassembled WGS sequence"/>
</dbReference>
<sequence length="394" mass="42057">MTRPVRTRRLRTTRRAAVLAVAASGLLTACSGGTESAMSGYDGEIGALDLSGDCPEKIVVQTDWNPEAEHGSIYQLIGPGANVDAGSKRTSGPLFAGGEYTGVDIEVRSGGPAIGFQTVISQMYQDPEIMLGFIDTDQAIQAADSNPTTSVLAPLEVSPMMIMWDPETYPEVESIADLKDTDAKVLYFEGSAYMDYLTGADILSPDQVDGSYDGTPANFVTAGGANAQQGFASSEPYVYEHEVEGWMKPVGLQLVHDAGFPTYKSAIGLRSDDVDTHSACLSKLVPAIQQSMNDYYADPTATNDLMIEAIEKYDTGWVYGHPNAEYGAATMKELGLVGNGDNATMGDFDLDRVQHLLDITTPIFAEQGITIPADLAPETLVTNEFVDPSIGFTG</sequence>
<feature type="signal peptide" evidence="1">
    <location>
        <begin position="1"/>
        <end position="29"/>
    </location>
</feature>
<evidence type="ECO:0000313" key="3">
    <source>
        <dbReference type="Proteomes" id="UP000183263"/>
    </source>
</evidence>